<sequence length="46" mass="5396">MAIQFHQSQSQHLKTLIYPWRNKPNQAEHRACLCREASCVDQISLD</sequence>
<dbReference type="AlphaFoldDB" id="Q0WR26"/>
<proteinExistence type="evidence at transcript level"/>
<evidence type="ECO:0000313" key="1">
    <source>
        <dbReference type="EMBL" id="BAF00423.1"/>
    </source>
</evidence>
<dbReference type="EMBL" id="AK228497">
    <property type="protein sequence ID" value="BAF00423.1"/>
    <property type="molecule type" value="mRNA"/>
</dbReference>
<name>Q0WR26_ARATH</name>
<organism evidence="1">
    <name type="scientific">Arabidopsis thaliana</name>
    <name type="common">Mouse-ear cress</name>
    <dbReference type="NCBI Taxonomy" id="3702"/>
    <lineage>
        <taxon>Eukaryota</taxon>
        <taxon>Viridiplantae</taxon>
        <taxon>Streptophyta</taxon>
        <taxon>Embryophyta</taxon>
        <taxon>Tracheophyta</taxon>
        <taxon>Spermatophyta</taxon>
        <taxon>Magnoliopsida</taxon>
        <taxon>eudicotyledons</taxon>
        <taxon>Gunneridae</taxon>
        <taxon>Pentapetalae</taxon>
        <taxon>rosids</taxon>
        <taxon>malvids</taxon>
        <taxon>Brassicales</taxon>
        <taxon>Brassicaceae</taxon>
        <taxon>Camelineae</taxon>
        <taxon>Arabidopsis</taxon>
    </lineage>
</organism>
<protein>
    <submittedName>
        <fullName evidence="1">Uncharacterized protein</fullName>
    </submittedName>
</protein>
<accession>Q0WR26</accession>
<reference evidence="1" key="1">
    <citation type="submission" date="2006-07" db="EMBL/GenBank/DDBJ databases">
        <title>Large-scale analysis of RIKEN Arabidopsis full-length (RAFL) cDNAs.</title>
        <authorList>
            <person name="Totoki Y."/>
            <person name="Seki M."/>
            <person name="Ishida J."/>
            <person name="Nakajima M."/>
            <person name="Enju A."/>
            <person name="Morosawa T."/>
            <person name="Kamiya A."/>
            <person name="Narusaka M."/>
            <person name="Shin-i T."/>
            <person name="Nakagawa M."/>
            <person name="Sakamoto N."/>
            <person name="Oishi K."/>
            <person name="Kohara Y."/>
            <person name="Kobayashi M."/>
            <person name="Toyoda A."/>
            <person name="Sakaki Y."/>
            <person name="Sakurai T."/>
            <person name="Iida K."/>
            <person name="Akiyama K."/>
            <person name="Satou M."/>
            <person name="Toyoda T."/>
            <person name="Konagaya A."/>
            <person name="Carninci P."/>
            <person name="Kawai J."/>
            <person name="Hayashizaki Y."/>
            <person name="Shinozaki K."/>
        </authorList>
    </citation>
    <scope>NUCLEOTIDE SEQUENCE</scope>
</reference>